<evidence type="ECO:0000256" key="1">
    <source>
        <dbReference type="SAM" id="Phobius"/>
    </source>
</evidence>
<evidence type="ECO:0000313" key="2">
    <source>
        <dbReference type="EMBL" id="JAH68650.1"/>
    </source>
</evidence>
<keyword evidence="1" id="KW-0472">Membrane</keyword>
<protein>
    <submittedName>
        <fullName evidence="2">Uncharacterized protein</fullName>
    </submittedName>
</protein>
<accession>A0A0E9UTV1</accession>
<name>A0A0E9UTV1_ANGAN</name>
<feature type="transmembrane region" description="Helical" evidence="1">
    <location>
        <begin position="15"/>
        <end position="34"/>
    </location>
</feature>
<proteinExistence type="predicted"/>
<keyword evidence="1" id="KW-1133">Transmembrane helix</keyword>
<dbReference type="AlphaFoldDB" id="A0A0E9UTV1"/>
<reference evidence="2" key="1">
    <citation type="submission" date="2014-11" db="EMBL/GenBank/DDBJ databases">
        <authorList>
            <person name="Amaro Gonzalez C."/>
        </authorList>
    </citation>
    <scope>NUCLEOTIDE SEQUENCE</scope>
</reference>
<reference evidence="2" key="2">
    <citation type="journal article" date="2015" name="Fish Shellfish Immunol.">
        <title>Early steps in the European eel (Anguilla anguilla)-Vibrio vulnificus interaction in the gills: Role of the RtxA13 toxin.</title>
        <authorList>
            <person name="Callol A."/>
            <person name="Pajuelo D."/>
            <person name="Ebbesson L."/>
            <person name="Teles M."/>
            <person name="MacKenzie S."/>
            <person name="Amaro C."/>
        </authorList>
    </citation>
    <scope>NUCLEOTIDE SEQUENCE</scope>
</reference>
<dbReference type="EMBL" id="GBXM01039927">
    <property type="protein sequence ID" value="JAH68650.1"/>
    <property type="molecule type" value="Transcribed_RNA"/>
</dbReference>
<keyword evidence="1" id="KW-0812">Transmembrane</keyword>
<sequence>MTCIIALTEMISKCYTMLFILLVIAYMNVCVDGYDAICSRY</sequence>
<organism evidence="2">
    <name type="scientific">Anguilla anguilla</name>
    <name type="common">European freshwater eel</name>
    <name type="synonym">Muraena anguilla</name>
    <dbReference type="NCBI Taxonomy" id="7936"/>
    <lineage>
        <taxon>Eukaryota</taxon>
        <taxon>Metazoa</taxon>
        <taxon>Chordata</taxon>
        <taxon>Craniata</taxon>
        <taxon>Vertebrata</taxon>
        <taxon>Euteleostomi</taxon>
        <taxon>Actinopterygii</taxon>
        <taxon>Neopterygii</taxon>
        <taxon>Teleostei</taxon>
        <taxon>Anguilliformes</taxon>
        <taxon>Anguillidae</taxon>
        <taxon>Anguilla</taxon>
    </lineage>
</organism>